<keyword evidence="4" id="KW-1185">Reference proteome</keyword>
<organism evidence="3 4">
    <name type="scientific">Crotalaria pallida</name>
    <name type="common">Smooth rattlebox</name>
    <name type="synonym">Crotalaria striata</name>
    <dbReference type="NCBI Taxonomy" id="3830"/>
    <lineage>
        <taxon>Eukaryota</taxon>
        <taxon>Viridiplantae</taxon>
        <taxon>Streptophyta</taxon>
        <taxon>Embryophyta</taxon>
        <taxon>Tracheophyta</taxon>
        <taxon>Spermatophyta</taxon>
        <taxon>Magnoliopsida</taxon>
        <taxon>eudicotyledons</taxon>
        <taxon>Gunneridae</taxon>
        <taxon>Pentapetalae</taxon>
        <taxon>rosids</taxon>
        <taxon>fabids</taxon>
        <taxon>Fabales</taxon>
        <taxon>Fabaceae</taxon>
        <taxon>Papilionoideae</taxon>
        <taxon>50 kb inversion clade</taxon>
        <taxon>genistoids sensu lato</taxon>
        <taxon>core genistoids</taxon>
        <taxon>Crotalarieae</taxon>
        <taxon>Crotalaria</taxon>
    </lineage>
</organism>
<name>A0AAN9IBK6_CROPI</name>
<evidence type="ECO:0008006" key="5">
    <source>
        <dbReference type="Google" id="ProtNLM"/>
    </source>
</evidence>
<accession>A0AAN9IBK6</accession>
<reference evidence="3 4" key="1">
    <citation type="submission" date="2024-01" db="EMBL/GenBank/DDBJ databases">
        <title>The genomes of 5 underutilized Papilionoideae crops provide insights into root nodulation and disease resistanc.</title>
        <authorList>
            <person name="Yuan L."/>
        </authorList>
    </citation>
    <scope>NUCLEOTIDE SEQUENCE [LARGE SCALE GENOMIC DNA]</scope>
    <source>
        <strain evidence="3">ZHUSHIDOU_FW_LH</strain>
        <tissue evidence="3">Leaf</tissue>
    </source>
</reference>
<evidence type="ECO:0000313" key="3">
    <source>
        <dbReference type="EMBL" id="KAK7274823.1"/>
    </source>
</evidence>
<keyword evidence="2" id="KW-1133">Transmembrane helix</keyword>
<comment type="caution">
    <text evidence="3">The sequence shown here is derived from an EMBL/GenBank/DDBJ whole genome shotgun (WGS) entry which is preliminary data.</text>
</comment>
<feature type="compositionally biased region" description="Low complexity" evidence="1">
    <location>
        <begin position="62"/>
        <end position="72"/>
    </location>
</feature>
<dbReference type="EMBL" id="JAYWIO010000003">
    <property type="protein sequence ID" value="KAK7274823.1"/>
    <property type="molecule type" value="Genomic_DNA"/>
</dbReference>
<dbReference type="Proteomes" id="UP001372338">
    <property type="component" value="Unassembled WGS sequence"/>
</dbReference>
<proteinExistence type="predicted"/>
<feature type="region of interest" description="Disordered" evidence="1">
    <location>
        <begin position="91"/>
        <end position="111"/>
    </location>
</feature>
<feature type="region of interest" description="Disordered" evidence="1">
    <location>
        <begin position="33"/>
        <end position="72"/>
    </location>
</feature>
<feature type="transmembrane region" description="Helical" evidence="2">
    <location>
        <begin position="6"/>
        <end position="30"/>
    </location>
</feature>
<gene>
    <name evidence="3" type="ORF">RIF29_15922</name>
</gene>
<sequence length="111" mass="12204">MEEGDLVSWVLVFVKLAIAFAAGSFSYAFLKSRSSHQHSPPDDDPPATSSQITTTSTNPAPSSSSSYSSSSSEWTYDVFLSFRGADTRFGFTGAPKRRRDLSLPRQRHPQL</sequence>
<dbReference type="SUPFAM" id="SSF52200">
    <property type="entry name" value="Toll/Interleukin receptor TIR domain"/>
    <property type="match status" value="1"/>
</dbReference>
<keyword evidence="2" id="KW-0472">Membrane</keyword>
<feature type="compositionally biased region" description="Polar residues" evidence="1">
    <location>
        <begin position="47"/>
        <end position="61"/>
    </location>
</feature>
<feature type="compositionally biased region" description="Basic residues" evidence="1">
    <location>
        <begin position="95"/>
        <end position="111"/>
    </location>
</feature>
<protein>
    <recommendedName>
        <fullName evidence="5">TIR domain-containing protein</fullName>
    </recommendedName>
</protein>
<dbReference type="AlphaFoldDB" id="A0AAN9IBK6"/>
<keyword evidence="2" id="KW-0812">Transmembrane</keyword>
<evidence type="ECO:0000256" key="1">
    <source>
        <dbReference type="SAM" id="MobiDB-lite"/>
    </source>
</evidence>
<evidence type="ECO:0000256" key="2">
    <source>
        <dbReference type="SAM" id="Phobius"/>
    </source>
</evidence>
<evidence type="ECO:0000313" key="4">
    <source>
        <dbReference type="Proteomes" id="UP001372338"/>
    </source>
</evidence>
<dbReference type="InterPro" id="IPR035897">
    <property type="entry name" value="Toll_tir_struct_dom_sf"/>
</dbReference>
<dbReference type="Gene3D" id="3.40.50.10140">
    <property type="entry name" value="Toll/interleukin-1 receptor homology (TIR) domain"/>
    <property type="match status" value="1"/>
</dbReference>